<dbReference type="InterPro" id="IPR016160">
    <property type="entry name" value="Ald_DH_CS_CYS"/>
</dbReference>
<evidence type="ECO:0000256" key="1">
    <source>
        <dbReference type="ARBA" id="ARBA00013048"/>
    </source>
</evidence>
<reference evidence="5 6" key="1">
    <citation type="journal article" date="2014" name="BMC Genomics">
        <title>Comparison of environmental and isolate Sulfobacillus genomes reveals diverse carbon, sulfur, nitrogen, and hydrogen metabolisms.</title>
        <authorList>
            <person name="Justice N.B."/>
            <person name="Norman A."/>
            <person name="Brown C.T."/>
            <person name="Singh A."/>
            <person name="Thomas B.C."/>
            <person name="Banfield J.F."/>
        </authorList>
    </citation>
    <scope>NUCLEOTIDE SEQUENCE [LARGE SCALE GENOMIC DNA]</scope>
    <source>
        <strain evidence="5">AMDSBA4</strain>
    </source>
</reference>
<dbReference type="Pfam" id="PF00171">
    <property type="entry name" value="Aldedh"/>
    <property type="match status" value="1"/>
</dbReference>
<dbReference type="GO" id="GO:0006574">
    <property type="term" value="P:L-valine catabolic process"/>
    <property type="evidence" value="ECO:0007669"/>
    <property type="project" value="TreeGrafter"/>
</dbReference>
<name>A0A2T2XK93_9FIRM</name>
<dbReference type="PANTHER" id="PTHR43866">
    <property type="entry name" value="MALONATE-SEMIALDEHYDE DEHYDROGENASE"/>
    <property type="match status" value="1"/>
</dbReference>
<dbReference type="SUPFAM" id="SSF53720">
    <property type="entry name" value="ALDH-like"/>
    <property type="match status" value="1"/>
</dbReference>
<dbReference type="FunFam" id="3.40.309.10:FF:000002">
    <property type="entry name" value="Methylmalonate-semialdehyde dehydrogenase (Acylating)"/>
    <property type="match status" value="1"/>
</dbReference>
<dbReference type="Gene3D" id="3.40.605.10">
    <property type="entry name" value="Aldehyde Dehydrogenase, Chain A, domain 1"/>
    <property type="match status" value="1"/>
</dbReference>
<dbReference type="CDD" id="cd07085">
    <property type="entry name" value="ALDH_F6_MMSDH"/>
    <property type="match status" value="1"/>
</dbReference>
<organism evidence="5 6">
    <name type="scientific">Sulfobacillus benefaciens</name>
    <dbReference type="NCBI Taxonomy" id="453960"/>
    <lineage>
        <taxon>Bacteria</taxon>
        <taxon>Bacillati</taxon>
        <taxon>Bacillota</taxon>
        <taxon>Clostridia</taxon>
        <taxon>Eubacteriales</taxon>
        <taxon>Clostridiales Family XVII. Incertae Sedis</taxon>
        <taxon>Sulfobacillus</taxon>
    </lineage>
</organism>
<dbReference type="AlphaFoldDB" id="A0A2T2XK93"/>
<dbReference type="FunFam" id="3.40.605.10:FF:000003">
    <property type="entry name" value="Methylmalonate-semialdehyde dehydrogenase [acylating]"/>
    <property type="match status" value="1"/>
</dbReference>
<dbReference type="InterPro" id="IPR010061">
    <property type="entry name" value="MeMal-semiAld_DH"/>
</dbReference>
<comment type="caution">
    <text evidence="5">The sequence shown here is derived from an EMBL/GenBank/DDBJ whole genome shotgun (WGS) entry which is preliminary data.</text>
</comment>
<keyword evidence="2" id="KW-0560">Oxidoreductase</keyword>
<dbReference type="Gene3D" id="3.40.309.10">
    <property type="entry name" value="Aldehyde Dehydrogenase, Chain A, domain 2"/>
    <property type="match status" value="1"/>
</dbReference>
<feature type="domain" description="Aldehyde dehydrogenase" evidence="4">
    <location>
        <begin position="22"/>
        <end position="474"/>
    </location>
</feature>
<dbReference type="GO" id="GO:0004491">
    <property type="term" value="F:methylmalonate-semialdehyde dehydrogenase (acylating, NAD) activity"/>
    <property type="evidence" value="ECO:0007669"/>
    <property type="project" value="UniProtKB-EC"/>
</dbReference>
<dbReference type="NCBIfam" id="TIGR01722">
    <property type="entry name" value="MMSDH"/>
    <property type="match status" value="1"/>
</dbReference>
<dbReference type="EC" id="1.2.1.27" evidence="1"/>
<gene>
    <name evidence="5" type="primary">mmsA</name>
    <name evidence="5" type="ORF">C7B46_03055</name>
</gene>
<dbReference type="PROSITE" id="PS00070">
    <property type="entry name" value="ALDEHYDE_DEHYDR_CYS"/>
    <property type="match status" value="1"/>
</dbReference>
<evidence type="ECO:0000313" key="5">
    <source>
        <dbReference type="EMBL" id="PSR34905.1"/>
    </source>
</evidence>
<keyword evidence="3" id="KW-0520">NAD</keyword>
<sequence>MAKRLQHVIGETQVAAQATRWDPVYNPATGEIIGEVPIDDDNAVNYAVEAARSAFSSWAETPILERARVMFRYRDLLEAHHNDLAEMVTREHGKVLSDAYNEVGRGIEVVELAAGAPSILKGEILQGVAHGVDAMMLRVPLGVVAGITPFNFPAMIPLWMVPPAIVSGNTFVLKPSERTPMTSLRLMELLKEAGLPDGVVNIVHGGRTVVDRILNHPDIRAVSFVGSQPVAEHVYRTAAAAGKRVQALGGAKNFHIVMPDADLAKTVEALTSSAYGSAGERCLAGSVVIGVGAVADELVEAMRDRAKHLVVGDGTDPATEMGPLIRDVHRDRVAGYISRGLDEGAKLVVDGRTHPMPSQGFFLGPTLFDHVTDYMSIAREEIFGPVLSVMRQPDLEQAVAVANCSDFGNTATIYTRSGASAQYFRDHIQAGMVGVNIGVPAPVAWFPFSGWKHSFYGDLHATGTDAFLFYTERRVMTSRWW</sequence>
<evidence type="ECO:0000256" key="3">
    <source>
        <dbReference type="ARBA" id="ARBA00023027"/>
    </source>
</evidence>
<dbReference type="InterPro" id="IPR016163">
    <property type="entry name" value="Ald_DH_C"/>
</dbReference>
<dbReference type="GO" id="GO:0006210">
    <property type="term" value="P:thymine catabolic process"/>
    <property type="evidence" value="ECO:0007669"/>
    <property type="project" value="TreeGrafter"/>
</dbReference>
<dbReference type="InterPro" id="IPR015590">
    <property type="entry name" value="Aldehyde_DH_dom"/>
</dbReference>
<accession>A0A2T2XK93</accession>
<dbReference type="EMBL" id="PXYW01000005">
    <property type="protein sequence ID" value="PSR34905.1"/>
    <property type="molecule type" value="Genomic_DNA"/>
</dbReference>
<dbReference type="Proteomes" id="UP000242972">
    <property type="component" value="Unassembled WGS sequence"/>
</dbReference>
<evidence type="ECO:0000313" key="6">
    <source>
        <dbReference type="Proteomes" id="UP000242972"/>
    </source>
</evidence>
<proteinExistence type="predicted"/>
<protein>
    <recommendedName>
        <fullName evidence="1">methylmalonate-semialdehyde dehydrogenase (CoA acylating)</fullName>
        <ecNumber evidence="1">1.2.1.27</ecNumber>
    </recommendedName>
</protein>
<dbReference type="PANTHER" id="PTHR43866:SF4">
    <property type="entry name" value="MALONATE-SEMIALDEHYDE DEHYDROGENASE"/>
    <property type="match status" value="1"/>
</dbReference>
<dbReference type="InterPro" id="IPR016161">
    <property type="entry name" value="Ald_DH/histidinol_DH"/>
</dbReference>
<evidence type="ECO:0000256" key="2">
    <source>
        <dbReference type="ARBA" id="ARBA00023002"/>
    </source>
</evidence>
<dbReference type="InterPro" id="IPR016162">
    <property type="entry name" value="Ald_DH_N"/>
</dbReference>
<evidence type="ECO:0000259" key="4">
    <source>
        <dbReference type="Pfam" id="PF00171"/>
    </source>
</evidence>